<evidence type="ECO:0000313" key="2">
    <source>
        <dbReference type="EMBL" id="MPC63135.1"/>
    </source>
</evidence>
<feature type="compositionally biased region" description="Polar residues" evidence="1">
    <location>
        <begin position="125"/>
        <end position="134"/>
    </location>
</feature>
<feature type="region of interest" description="Disordered" evidence="1">
    <location>
        <begin position="119"/>
        <end position="140"/>
    </location>
</feature>
<dbReference type="Proteomes" id="UP000324222">
    <property type="component" value="Unassembled WGS sequence"/>
</dbReference>
<protein>
    <submittedName>
        <fullName evidence="2">Uncharacterized protein</fullName>
    </submittedName>
</protein>
<comment type="caution">
    <text evidence="2">The sequence shown here is derived from an EMBL/GenBank/DDBJ whole genome shotgun (WGS) entry which is preliminary data.</text>
</comment>
<dbReference type="AlphaFoldDB" id="A0A5B7H0H8"/>
<organism evidence="2 3">
    <name type="scientific">Portunus trituberculatus</name>
    <name type="common">Swimming crab</name>
    <name type="synonym">Neptunus trituberculatus</name>
    <dbReference type="NCBI Taxonomy" id="210409"/>
    <lineage>
        <taxon>Eukaryota</taxon>
        <taxon>Metazoa</taxon>
        <taxon>Ecdysozoa</taxon>
        <taxon>Arthropoda</taxon>
        <taxon>Crustacea</taxon>
        <taxon>Multicrustacea</taxon>
        <taxon>Malacostraca</taxon>
        <taxon>Eumalacostraca</taxon>
        <taxon>Eucarida</taxon>
        <taxon>Decapoda</taxon>
        <taxon>Pleocyemata</taxon>
        <taxon>Brachyura</taxon>
        <taxon>Eubrachyura</taxon>
        <taxon>Portunoidea</taxon>
        <taxon>Portunidae</taxon>
        <taxon>Portuninae</taxon>
        <taxon>Portunus</taxon>
    </lineage>
</organism>
<proteinExistence type="predicted"/>
<accession>A0A5B7H0H8</accession>
<gene>
    <name evidence="2" type="ORF">E2C01_057229</name>
</gene>
<dbReference type="EMBL" id="VSRR010020445">
    <property type="protein sequence ID" value="MPC63135.1"/>
    <property type="molecule type" value="Genomic_DNA"/>
</dbReference>
<name>A0A5B7H0H8_PORTR</name>
<sequence length="157" mass="18821">MRDEALGGGDRVWRWFCVYEGEDNLDDGDGDLVTIVVMNIPMRRGKELSEFGKMRKTVNKECIKKLREWNCDGIQLSEEVDWQEVWGRDGKHLRFRAHLWVAMIIKEWINFRNKKYTTENDVENKSQAQKQSQMRLHKHKRMECNQMEKISRGMQRT</sequence>
<keyword evidence="3" id="KW-1185">Reference proteome</keyword>
<evidence type="ECO:0000256" key="1">
    <source>
        <dbReference type="SAM" id="MobiDB-lite"/>
    </source>
</evidence>
<reference evidence="2 3" key="1">
    <citation type="submission" date="2019-05" db="EMBL/GenBank/DDBJ databases">
        <title>Another draft genome of Portunus trituberculatus and its Hox gene families provides insights of decapod evolution.</title>
        <authorList>
            <person name="Jeong J.-H."/>
            <person name="Song I."/>
            <person name="Kim S."/>
            <person name="Choi T."/>
            <person name="Kim D."/>
            <person name="Ryu S."/>
            <person name="Kim W."/>
        </authorList>
    </citation>
    <scope>NUCLEOTIDE SEQUENCE [LARGE SCALE GENOMIC DNA]</scope>
    <source>
        <tissue evidence="2">Muscle</tissue>
    </source>
</reference>
<evidence type="ECO:0000313" key="3">
    <source>
        <dbReference type="Proteomes" id="UP000324222"/>
    </source>
</evidence>